<dbReference type="Gene3D" id="3.30.420.10">
    <property type="entry name" value="Ribonuclease H-like superfamily/Ribonuclease H"/>
    <property type="match status" value="1"/>
</dbReference>
<evidence type="ECO:0000259" key="3">
    <source>
        <dbReference type="PROSITE" id="PS50821"/>
    </source>
</evidence>
<dbReference type="SUPFAM" id="SSF53098">
    <property type="entry name" value="Ribonuclease H-like"/>
    <property type="match status" value="1"/>
</dbReference>
<organism evidence="5">
    <name type="scientific">Mnemiopsis leidyi</name>
    <name type="common">Sea walnut</name>
    <name type="synonym">Warty comb jellyfish</name>
    <dbReference type="NCBI Taxonomy" id="27923"/>
    <lineage>
        <taxon>Eukaryota</taxon>
        <taxon>Metazoa</taxon>
        <taxon>Ctenophora</taxon>
        <taxon>Tentaculata</taxon>
        <taxon>Lobata</taxon>
        <taxon>Bolinopsidae</taxon>
        <taxon>Mnemiopsis</taxon>
    </lineage>
</organism>
<dbReference type="PROSITE" id="PS50822">
    <property type="entry name" value="PIWI"/>
    <property type="match status" value="1"/>
</dbReference>
<dbReference type="CDD" id="cd02846">
    <property type="entry name" value="PAZ_argonaute_like"/>
    <property type="match status" value="1"/>
</dbReference>
<dbReference type="InterPro" id="IPR003165">
    <property type="entry name" value="Piwi"/>
</dbReference>
<dbReference type="SMART" id="SM00950">
    <property type="entry name" value="Piwi"/>
    <property type="match status" value="1"/>
</dbReference>
<dbReference type="Pfam" id="PF08699">
    <property type="entry name" value="ArgoL1"/>
    <property type="match status" value="1"/>
</dbReference>
<dbReference type="HOGENOM" id="CLU_004544_0_0_1"/>
<dbReference type="SMART" id="SM00949">
    <property type="entry name" value="PAZ"/>
    <property type="match status" value="1"/>
</dbReference>
<dbReference type="InterPro" id="IPR012337">
    <property type="entry name" value="RNaseH-like_sf"/>
</dbReference>
<dbReference type="CDD" id="cd04657">
    <property type="entry name" value="Piwi_ago-like"/>
    <property type="match status" value="1"/>
</dbReference>
<dbReference type="OMA" id="CFAQQQH"/>
<gene>
    <name evidence="5" type="primary">Ago2</name>
</gene>
<dbReference type="Gene3D" id="2.170.260.10">
    <property type="entry name" value="paz domain"/>
    <property type="match status" value="1"/>
</dbReference>
<dbReference type="PROSITE" id="PS50821">
    <property type="entry name" value="PAZ"/>
    <property type="match status" value="1"/>
</dbReference>
<dbReference type="InterPro" id="IPR032474">
    <property type="entry name" value="Argonaute_N"/>
</dbReference>
<evidence type="ECO:0000259" key="4">
    <source>
        <dbReference type="PROSITE" id="PS50822"/>
    </source>
</evidence>
<dbReference type="EMBL" id="JQ437406">
    <property type="protein sequence ID" value="AFX00004.1"/>
    <property type="molecule type" value="mRNA"/>
</dbReference>
<evidence type="ECO:0000256" key="2">
    <source>
        <dbReference type="SAM" id="MobiDB-lite"/>
    </source>
</evidence>
<evidence type="ECO:0000256" key="1">
    <source>
        <dbReference type="RuleBase" id="RU361178"/>
    </source>
</evidence>
<dbReference type="Pfam" id="PF16486">
    <property type="entry name" value="ArgoN"/>
    <property type="match status" value="1"/>
</dbReference>
<feature type="domain" description="Piwi" evidence="4">
    <location>
        <begin position="501"/>
        <end position="807"/>
    </location>
</feature>
<dbReference type="InterPro" id="IPR036085">
    <property type="entry name" value="PAZ_dom_sf"/>
</dbReference>
<dbReference type="Pfam" id="PF02170">
    <property type="entry name" value="PAZ"/>
    <property type="match status" value="1"/>
</dbReference>
<sequence>MATVFDRTMAQKAVVRPGFGKEGRPIDLFANFYRMKFNPRITVYHYDIEIEPKCPKFLKRKLIHKFAQDNKAKLFQNGLPVYDGNKNVYSSIKLPVGNEATAVEVELPEQVDSRAKKFTIKIKFAASIDMSCLEQVLKGSGYGDIPQETLVVADIVIRHFPSMRYTVAGRSMYQRPEADKRVSLGEATELWTGIYTSARPSNWGLVLNVDESHTAFYEEQPVLDFMAKQLNMRGPINANFSLRDADRMILEKHLKYLRVSVKHQAQKRQYRVEKLTTKTASQISFDVEGKKMSIGQYFKQQYNYTLKYPNLPCIWVSPKEKNTFIPMEVCDIVAGQRCMRKLTDNETRNMIRATAKKPPIRKQGTDEQIGKMQYPRDPYLKQFGFEVDTSMVQVKGRVIQPPKLGYANNQDATAQNGVWDNRGKQFFKPTNIKNWAILMFPPQNQCQSGDVKAFCDMMIKVGRDNGMQIAQPCYVKYLRENEIQSVCNEIKAKAGNNPIDLVYCILPRNSTSCYPRIKHVFENQNAISTQCMELRNLKPPKAQTIGNILQKVNTKIGGVNNIATDMMNIPIFKTPCIIMGADNAHPAQGEGSRPSVSALVGSVDKFACRYATQIGIQKTDGKKVHSPVIESLQAMVKNMLIKFYQSVRVKPQRIIFYRDGISEGQFYQVMMYEVDAIKKACLELEKGYNPTVTYVVCQKRHHTRLFVQNPRDGDRSGNVPAGTVVDQGVTSTTDFDFYLNSHAGIQGTNKPAKYHVLVDENRFPADAIYKLTYHLCHVYARCTRSVSIPAPTYYAHLATDRARAHLSSAKYNFDSSDGASSVGTGGGRPPRHPELDQIYDVVAVSPFI</sequence>
<dbReference type="InterPro" id="IPR032473">
    <property type="entry name" value="Argonaute_Mid_dom"/>
</dbReference>
<proteinExistence type="evidence at transcript level"/>
<protein>
    <submittedName>
        <fullName evidence="5">Argonaute</fullName>
    </submittedName>
</protein>
<comment type="similarity">
    <text evidence="1">Belongs to the argonaute family.</text>
</comment>
<dbReference type="SUPFAM" id="SSF101690">
    <property type="entry name" value="PAZ domain"/>
    <property type="match status" value="1"/>
</dbReference>
<dbReference type="InterPro" id="IPR003100">
    <property type="entry name" value="PAZ_dom"/>
</dbReference>
<dbReference type="InterPro" id="IPR014811">
    <property type="entry name" value="ArgoL1"/>
</dbReference>
<evidence type="ECO:0000313" key="5">
    <source>
        <dbReference type="EMBL" id="AFX00004.1"/>
    </source>
</evidence>
<dbReference type="InterPro" id="IPR036397">
    <property type="entry name" value="RNaseH_sf"/>
</dbReference>
<dbReference type="Pfam" id="PF16487">
    <property type="entry name" value="ArgoMid"/>
    <property type="match status" value="1"/>
</dbReference>
<dbReference type="PANTHER" id="PTHR22891">
    <property type="entry name" value="EUKARYOTIC TRANSLATION INITIATION FACTOR 2C"/>
    <property type="match status" value="1"/>
</dbReference>
<dbReference type="AlphaFoldDB" id="K9MS27"/>
<reference evidence="5" key="1">
    <citation type="journal article" date="2012" name="BMC Genomics">
        <title>MicroRNAs and essential components of the microRNA processing machinery are not encoded in the genome of the ctenophore Mnemiopsis leidyi.</title>
        <authorList>
            <person name="Maxwell E.K."/>
            <person name="Ryan J.F."/>
            <person name="Schnitzler C.E."/>
            <person name="Browne W.E."/>
            <person name="Baxevanis A.D."/>
        </authorList>
    </citation>
    <scope>NUCLEOTIDE SEQUENCE</scope>
</reference>
<dbReference type="SMART" id="SM01163">
    <property type="entry name" value="DUF1785"/>
    <property type="match status" value="1"/>
</dbReference>
<dbReference type="InterPro" id="IPR032472">
    <property type="entry name" value="ArgoL2"/>
</dbReference>
<name>K9MS27_MNELE</name>
<dbReference type="Pfam" id="PF02171">
    <property type="entry name" value="Piwi"/>
    <property type="match status" value="1"/>
</dbReference>
<dbReference type="GO" id="GO:0003723">
    <property type="term" value="F:RNA binding"/>
    <property type="evidence" value="ECO:0007669"/>
    <property type="project" value="InterPro"/>
</dbReference>
<accession>K9MS27</accession>
<dbReference type="Pfam" id="PF16488">
    <property type="entry name" value="ArgoL2"/>
    <property type="match status" value="1"/>
</dbReference>
<feature type="domain" description="PAZ" evidence="3">
    <location>
        <begin position="221"/>
        <end position="334"/>
    </location>
</feature>
<dbReference type="Gene3D" id="3.40.50.2300">
    <property type="match status" value="1"/>
</dbReference>
<feature type="region of interest" description="Disordered" evidence="2">
    <location>
        <begin position="814"/>
        <end position="835"/>
    </location>
</feature>
<dbReference type="InterPro" id="IPR045246">
    <property type="entry name" value="Piwi_ago-like"/>
</dbReference>